<comment type="caution">
    <text evidence="1">The sequence shown here is derived from an EMBL/GenBank/DDBJ whole genome shotgun (WGS) entry which is preliminary data.</text>
</comment>
<protein>
    <submittedName>
        <fullName evidence="1">Two-component response regulator ARR13</fullName>
    </submittedName>
</protein>
<accession>A0AAD9BN67</accession>
<reference evidence="1" key="1">
    <citation type="submission" date="2023-04" db="EMBL/GenBank/DDBJ databases">
        <title>Chromosome-level genome of Chaenocephalus aceratus.</title>
        <authorList>
            <person name="Park H."/>
        </authorList>
    </citation>
    <scope>NUCLEOTIDE SEQUENCE</scope>
    <source>
        <strain evidence="1">DE</strain>
        <tissue evidence="1">Muscle</tissue>
    </source>
</reference>
<evidence type="ECO:0000313" key="1">
    <source>
        <dbReference type="EMBL" id="KAK1885008.1"/>
    </source>
</evidence>
<dbReference type="AlphaFoldDB" id="A0AAD9BN67"/>
<evidence type="ECO:0000313" key="2">
    <source>
        <dbReference type="Proteomes" id="UP001228049"/>
    </source>
</evidence>
<dbReference type="Proteomes" id="UP001228049">
    <property type="component" value="Unassembled WGS sequence"/>
</dbReference>
<dbReference type="EMBL" id="JASDAP010000021">
    <property type="protein sequence ID" value="KAK1885008.1"/>
    <property type="molecule type" value="Genomic_DNA"/>
</dbReference>
<keyword evidence="2" id="KW-1185">Reference proteome</keyword>
<organism evidence="1 2">
    <name type="scientific">Dissostichus eleginoides</name>
    <name type="common">Patagonian toothfish</name>
    <name type="synonym">Dissostichus amissus</name>
    <dbReference type="NCBI Taxonomy" id="100907"/>
    <lineage>
        <taxon>Eukaryota</taxon>
        <taxon>Metazoa</taxon>
        <taxon>Chordata</taxon>
        <taxon>Craniata</taxon>
        <taxon>Vertebrata</taxon>
        <taxon>Euteleostomi</taxon>
        <taxon>Actinopterygii</taxon>
        <taxon>Neopterygii</taxon>
        <taxon>Teleostei</taxon>
        <taxon>Neoteleostei</taxon>
        <taxon>Acanthomorphata</taxon>
        <taxon>Eupercaria</taxon>
        <taxon>Perciformes</taxon>
        <taxon>Notothenioidei</taxon>
        <taxon>Nototheniidae</taxon>
        <taxon>Dissostichus</taxon>
    </lineage>
</organism>
<proteinExistence type="predicted"/>
<name>A0AAD9BN67_DISEL</name>
<feature type="non-terminal residue" evidence="1">
    <location>
        <position position="1"/>
    </location>
</feature>
<sequence length="130" mass="14034">MRLTVFSKEGNLSGGDKLVALTTSLPFPRSAKMSRFKADVFGCDTSGCPPRYEALKTKRFNCRRSSSLLSYNGSRKRMLRVCEGGEPRSALSSPPSPFGRAVLKGNVQKSGYSQTPSVIGAVLLTEPSGR</sequence>
<gene>
    <name evidence="1" type="ORF">KUDE01_031204</name>
</gene>